<gene>
    <name evidence="9" type="ORF">GCWU0000282_000506</name>
</gene>
<dbReference type="AlphaFoldDB" id="V2XPS6"/>
<feature type="domain" description="Gram-positive cocci surface proteins LPxTG" evidence="8">
    <location>
        <begin position="1080"/>
        <end position="1109"/>
    </location>
</feature>
<keyword evidence="1" id="KW-0134">Cell wall</keyword>
<proteinExistence type="predicted"/>
<dbReference type="PROSITE" id="PS50847">
    <property type="entry name" value="GRAM_POS_ANCHORING"/>
    <property type="match status" value="1"/>
</dbReference>
<dbReference type="EMBL" id="ACIL03000005">
    <property type="protein sequence ID" value="ESL04159.1"/>
    <property type="molecule type" value="Genomic_DNA"/>
</dbReference>
<evidence type="ECO:0000256" key="5">
    <source>
        <dbReference type="SAM" id="MobiDB-lite"/>
    </source>
</evidence>
<feature type="compositionally biased region" description="Low complexity" evidence="5">
    <location>
        <begin position="985"/>
        <end position="1003"/>
    </location>
</feature>
<evidence type="ECO:0000256" key="6">
    <source>
        <dbReference type="SAM" id="Phobius"/>
    </source>
</evidence>
<feature type="transmembrane region" description="Helical" evidence="6">
    <location>
        <begin position="1088"/>
        <end position="1105"/>
    </location>
</feature>
<dbReference type="SUPFAM" id="SSF49478">
    <property type="entry name" value="Cna protein B-type domain"/>
    <property type="match status" value="3"/>
</dbReference>
<dbReference type="Pfam" id="PF00746">
    <property type="entry name" value="Gram_pos_anchor"/>
    <property type="match status" value="1"/>
</dbReference>
<dbReference type="InterPro" id="IPR049319">
    <property type="entry name" value="GBS104-like_Ig"/>
</dbReference>
<evidence type="ECO:0008006" key="11">
    <source>
        <dbReference type="Google" id="ProtNLM"/>
    </source>
</evidence>
<feature type="compositionally biased region" description="Polar residues" evidence="5">
    <location>
        <begin position="1004"/>
        <end position="1020"/>
    </location>
</feature>
<keyword evidence="10" id="KW-1185">Reference proteome</keyword>
<dbReference type="Pfam" id="PF21426">
    <property type="entry name" value="GBS104-like_Ig"/>
    <property type="match status" value="1"/>
</dbReference>
<dbReference type="Proteomes" id="UP000018227">
    <property type="component" value="Unassembled WGS sequence"/>
</dbReference>
<accession>V2XPS6</accession>
<evidence type="ECO:0000259" key="7">
    <source>
        <dbReference type="PROSITE" id="PS50234"/>
    </source>
</evidence>
<dbReference type="Gene3D" id="2.60.40.1140">
    <property type="entry name" value="Collagen-binding surface protein Cna, B-type domain"/>
    <property type="match status" value="3"/>
</dbReference>
<dbReference type="OrthoDB" id="1958148at2"/>
<evidence type="ECO:0000313" key="9">
    <source>
        <dbReference type="EMBL" id="ESL04159.1"/>
    </source>
</evidence>
<dbReference type="NCBIfam" id="TIGR01167">
    <property type="entry name" value="LPXTG_anchor"/>
    <property type="match status" value="1"/>
</dbReference>
<feature type="region of interest" description="Disordered" evidence="5">
    <location>
        <begin position="969"/>
        <end position="1085"/>
    </location>
</feature>
<reference evidence="9 10" key="1">
    <citation type="submission" date="2013-06" db="EMBL/GenBank/DDBJ databases">
        <authorList>
            <person name="Weinstock G."/>
            <person name="Sodergren E."/>
            <person name="Clifton S."/>
            <person name="Fulton L."/>
            <person name="Fulton B."/>
            <person name="Courtney L."/>
            <person name="Fronick C."/>
            <person name="Harrison M."/>
            <person name="Strong C."/>
            <person name="Farmer C."/>
            <person name="Delahaunty K."/>
            <person name="Markovic C."/>
            <person name="Hall O."/>
            <person name="Minx P."/>
            <person name="Tomlinson C."/>
            <person name="Mitreva M."/>
            <person name="Nelson J."/>
            <person name="Hou S."/>
            <person name="Wollam A."/>
            <person name="Pepin K.H."/>
            <person name="Johnson M."/>
            <person name="Bhonagiri V."/>
            <person name="Nash W.E."/>
            <person name="Warren W."/>
            <person name="Chinwalla A."/>
            <person name="Mardis E.R."/>
            <person name="Wilson R.K."/>
        </authorList>
    </citation>
    <scope>NUCLEOTIDE SEQUENCE [LARGE SCALE GENOMIC DNA]</scope>
    <source>
        <strain evidence="9 10">ATCC 51271</strain>
    </source>
</reference>
<evidence type="ECO:0000313" key="10">
    <source>
        <dbReference type="Proteomes" id="UP000018227"/>
    </source>
</evidence>
<dbReference type="HOGENOM" id="CLU_281970_0_0_9"/>
<dbReference type="SMART" id="SM00327">
    <property type="entry name" value="VWA"/>
    <property type="match status" value="1"/>
</dbReference>
<dbReference type="InterPro" id="IPR036465">
    <property type="entry name" value="vWFA_dom_sf"/>
</dbReference>
<evidence type="ECO:0000256" key="3">
    <source>
        <dbReference type="ARBA" id="ARBA00022729"/>
    </source>
</evidence>
<comment type="caution">
    <text evidence="9">The sequence shown here is derived from an EMBL/GenBank/DDBJ whole genome shotgun (WGS) entry which is preliminary data.</text>
</comment>
<dbReference type="PROSITE" id="PS50234">
    <property type="entry name" value="VWFA"/>
    <property type="match status" value="1"/>
</dbReference>
<dbReference type="CDD" id="cd00222">
    <property type="entry name" value="CollagenBindB"/>
    <property type="match status" value="1"/>
</dbReference>
<organism evidence="9 10">
    <name type="scientific">Catonella morbi ATCC 51271</name>
    <dbReference type="NCBI Taxonomy" id="592026"/>
    <lineage>
        <taxon>Bacteria</taxon>
        <taxon>Bacillati</taxon>
        <taxon>Bacillota</taxon>
        <taxon>Clostridia</taxon>
        <taxon>Lachnospirales</taxon>
        <taxon>Lachnospiraceae</taxon>
        <taxon>Catonella</taxon>
    </lineage>
</organism>
<protein>
    <recommendedName>
        <fullName evidence="11">LPXTG-motif protein cell wall anchor domain protein</fullName>
    </recommendedName>
</protein>
<dbReference type="RefSeq" id="WP_023353399.1">
    <property type="nucleotide sequence ID" value="NZ_KI535366.1"/>
</dbReference>
<keyword evidence="6" id="KW-0472">Membrane</keyword>
<sequence length="1109" mass="122520">MRSRSQRKNSMGVHSVLAKFMILLMIINVLNVIHPAAVRADDTKHFGNNTTILPEGGITAKNYNNGKFDVEMVVKGDGSTTIEQKNLDVVLVVDRSYDNMRKNGRMAAAKAEAAKLVDYFLQSGNNKIRVGLVSFAGNNGGSPSPVLGVTQLTQDADELKNAIRGYNTAGWNNSPVLREAFTQAGLIKANEMFGASNTNKKIIVLISGGAPTISYGLTLDFNQREEALSNTPKEGYEIWSLTRWLDPKYHSSWKKGYHKSNEWTPYYVKLVKGLIDVPMGKTAEVKTNTIAEANKIKTDSGVEIFSVGIKADGDAAEVLKKIASDNRYYVDNILKDVIDKVIESLKEVKKEYSIKDGDLEIKMNEAVKSELDPSKITLTAQNTDSTATAEDKADLARRFNEINKEFDNKTLTLRKINLGKNEVLNIKYQAELLEAYKDGNPHNIVEYVILYPEGKNGSKEVNFAIPTVKEAIHSSVAITKVWEGKPADTANFGLFKKVAPDDRLERIPNANPKISKNANQWTIKFENVKTFDINGKAIEYVVKELNEQGNPLKTGEVVTLNNRKYRISESDNGKTITNTELIDISVEKNWADGVPEIAMQSVKFRITEDNKSAEFNKTYELNKANGWTKKFENLPLYKGNEKIKYSVVETYINGEKITEPINPEADSEGNHVYYYKAFKITLSKNAIDIIDSGKVTITNSVRKPEQNIPDKRRIKVVNNWGKTPDSKKKEIEVSLYKVNKDGELIKVDDAASMVLNKNNETDKDWQGEFVVDNKDKDGNLIQYYVFETRIDNATTGAVKFDPNLYNDGYKIGEYNVRISELTSEAQNAEAGDYGFYILNESEGVSTDPATPEEKIDINVTKTWTGSTPVGHKLPVKVRLFIENGEYLVPVTNVAELTLNDGNNWTGKFENLEKIVDNYGNEIKYYVYEVGVGNNNIINNSEFMSKPAAYKIGSYNVTIAGNGTIDVTITNDHKPAQAPGGGAVDPGNPGNSGNPGASSNQGSNTPNVNVTDDKTPQGTVNTDTKPTDEDTDETGVEDIDDDDIPEDEAGSNEDTDSGGKTKAPNKVKVNEDNVPRGKAALPKTGGTDSTLFGVLGFGLIGLGFLIKKRR</sequence>
<feature type="domain" description="VWFA" evidence="7">
    <location>
        <begin position="88"/>
        <end position="345"/>
    </location>
</feature>
<dbReference type="InterPro" id="IPR002035">
    <property type="entry name" value="VWF_A"/>
</dbReference>
<name>V2XPS6_9FIRM</name>
<keyword evidence="4" id="KW-0572">Peptidoglycan-anchor</keyword>
<evidence type="ECO:0000259" key="8">
    <source>
        <dbReference type="PROSITE" id="PS50847"/>
    </source>
</evidence>
<dbReference type="InterPro" id="IPR019931">
    <property type="entry name" value="LPXTG_anchor"/>
</dbReference>
<dbReference type="STRING" id="592026.GCWU0000282_000506"/>
<dbReference type="InterPro" id="IPR008454">
    <property type="entry name" value="Collagen-bd_Cna-like_B-typ_dom"/>
</dbReference>
<keyword evidence="6" id="KW-1133">Transmembrane helix</keyword>
<feature type="compositionally biased region" description="Acidic residues" evidence="5">
    <location>
        <begin position="1028"/>
        <end position="1055"/>
    </location>
</feature>
<dbReference type="SUPFAM" id="SSF53300">
    <property type="entry name" value="vWA-like"/>
    <property type="match status" value="1"/>
</dbReference>
<keyword evidence="3" id="KW-0732">Signal</keyword>
<evidence type="ECO:0000256" key="1">
    <source>
        <dbReference type="ARBA" id="ARBA00022512"/>
    </source>
</evidence>
<dbReference type="Pfam" id="PF05738">
    <property type="entry name" value="Cna_B"/>
    <property type="match status" value="3"/>
</dbReference>
<feature type="transmembrane region" description="Helical" evidence="6">
    <location>
        <begin position="12"/>
        <end position="33"/>
    </location>
</feature>
<keyword evidence="6" id="KW-0812">Transmembrane</keyword>
<dbReference type="Gene3D" id="3.40.50.410">
    <property type="entry name" value="von Willebrand factor, type A domain"/>
    <property type="match status" value="1"/>
</dbReference>
<dbReference type="Pfam" id="PF00092">
    <property type="entry name" value="VWA"/>
    <property type="match status" value="1"/>
</dbReference>
<evidence type="ECO:0000256" key="2">
    <source>
        <dbReference type="ARBA" id="ARBA00022525"/>
    </source>
</evidence>
<keyword evidence="2" id="KW-0964">Secreted</keyword>
<dbReference type="CDD" id="cd00198">
    <property type="entry name" value="vWFA"/>
    <property type="match status" value="1"/>
</dbReference>
<evidence type="ECO:0000256" key="4">
    <source>
        <dbReference type="ARBA" id="ARBA00023088"/>
    </source>
</evidence>